<feature type="domain" description="Acyl-CoA thioesterase-like N-terminal HotDog" evidence="6">
    <location>
        <begin position="44"/>
        <end position="126"/>
    </location>
</feature>
<dbReference type="CDD" id="cd03444">
    <property type="entry name" value="Thioesterase_II_repeat1"/>
    <property type="match status" value="1"/>
</dbReference>
<dbReference type="FunFam" id="2.40.160.210:FF:000001">
    <property type="entry name" value="Acyl-CoA thioesterase II"/>
    <property type="match status" value="1"/>
</dbReference>
<evidence type="ECO:0000259" key="5">
    <source>
        <dbReference type="Pfam" id="PF02551"/>
    </source>
</evidence>
<dbReference type="InterPro" id="IPR003703">
    <property type="entry name" value="Acyl_CoA_thio"/>
</dbReference>
<accession>A0AAN9C0H4</accession>
<gene>
    <name evidence="7" type="ORF">V1264_001151</name>
</gene>
<feature type="domain" description="Acyl-CoA thioesterase 2 C-terminal" evidence="5">
    <location>
        <begin position="201"/>
        <end position="307"/>
    </location>
</feature>
<evidence type="ECO:0000256" key="2">
    <source>
        <dbReference type="ARBA" id="ARBA00011881"/>
    </source>
</evidence>
<reference evidence="7 8" key="1">
    <citation type="submission" date="2024-02" db="EMBL/GenBank/DDBJ databases">
        <title>Chromosome-scale genome assembly of the rough periwinkle Littorina saxatilis.</title>
        <authorList>
            <person name="De Jode A."/>
            <person name="Faria R."/>
            <person name="Formenti G."/>
            <person name="Sims Y."/>
            <person name="Smith T.P."/>
            <person name="Tracey A."/>
            <person name="Wood J.M.D."/>
            <person name="Zagrodzka Z.B."/>
            <person name="Johannesson K."/>
            <person name="Butlin R.K."/>
            <person name="Leder E.H."/>
        </authorList>
    </citation>
    <scope>NUCLEOTIDE SEQUENCE [LARGE SCALE GENOMIC DNA]</scope>
    <source>
        <strain evidence="7">Snail1</strain>
        <tissue evidence="7">Muscle</tissue>
    </source>
</reference>
<keyword evidence="3" id="KW-0378">Hydrolase</keyword>
<keyword evidence="4" id="KW-0443">Lipid metabolism</keyword>
<dbReference type="SUPFAM" id="SSF54637">
    <property type="entry name" value="Thioesterase/thiol ester dehydrase-isomerase"/>
    <property type="match status" value="2"/>
</dbReference>
<dbReference type="GO" id="GO:0006637">
    <property type="term" value="P:acyl-CoA metabolic process"/>
    <property type="evidence" value="ECO:0007669"/>
    <property type="project" value="InterPro"/>
</dbReference>
<dbReference type="Proteomes" id="UP001374579">
    <property type="component" value="Unassembled WGS sequence"/>
</dbReference>
<comment type="subunit">
    <text evidence="2">Homotetramer.</text>
</comment>
<evidence type="ECO:0008006" key="9">
    <source>
        <dbReference type="Google" id="ProtNLM"/>
    </source>
</evidence>
<evidence type="ECO:0000313" key="7">
    <source>
        <dbReference type="EMBL" id="KAK7115238.1"/>
    </source>
</evidence>
<dbReference type="InterPro" id="IPR025652">
    <property type="entry name" value="TesB_C"/>
</dbReference>
<protein>
    <recommendedName>
        <fullName evidence="9">Acyl-coenzyme A thioesterase 8</fullName>
    </recommendedName>
</protein>
<dbReference type="PANTHER" id="PTHR11066:SF34">
    <property type="entry name" value="ACYL-COENZYME A THIOESTERASE 8"/>
    <property type="match status" value="1"/>
</dbReference>
<dbReference type="Pfam" id="PF02551">
    <property type="entry name" value="Acyl_CoA_thio"/>
    <property type="match status" value="1"/>
</dbReference>
<sequence length="325" mass="36463">MATKATSTAVQTTENDEDLESIITKSFLNLEKIDVDIYRSQHLWQPRGGRAVFGGQVVGQALAAAAYSVPADHHTHSLHCYFLRPGNYKLPILFTVDRTRDGNVYSSRSIKAMQEGRAIFTMQASFKTGETDPFQHQFTMPAVPSPEECTDITQLLTKAVGSEKKAIEYQKGMSHRLSKEQMSILRRPVGEYYSPSPLPPRRCVWIKAAGHLGDDYKMHQCCAAFMSDYLLLGTAIMPYTGGHIQAGRNFFMTSVDHAVWFHSEFRADDWLLYEMESPVCGEGRAFNTGRMWTRDGRLAISVAQEGVIRTRKSEPEGSDPPKSKL</sequence>
<keyword evidence="8" id="KW-1185">Reference proteome</keyword>
<dbReference type="GO" id="GO:0047617">
    <property type="term" value="F:fatty acyl-CoA hydrolase activity"/>
    <property type="evidence" value="ECO:0007669"/>
    <property type="project" value="InterPro"/>
</dbReference>
<comment type="caution">
    <text evidence="7">The sequence shown here is derived from an EMBL/GenBank/DDBJ whole genome shotgun (WGS) entry which is preliminary data.</text>
</comment>
<evidence type="ECO:0000256" key="1">
    <source>
        <dbReference type="ARBA" id="ARBA00006538"/>
    </source>
</evidence>
<dbReference type="InterPro" id="IPR042171">
    <property type="entry name" value="Acyl-CoA_hotdog"/>
</dbReference>
<name>A0AAN9C0H4_9CAEN</name>
<organism evidence="7 8">
    <name type="scientific">Littorina saxatilis</name>
    <dbReference type="NCBI Taxonomy" id="31220"/>
    <lineage>
        <taxon>Eukaryota</taxon>
        <taxon>Metazoa</taxon>
        <taxon>Spiralia</taxon>
        <taxon>Lophotrochozoa</taxon>
        <taxon>Mollusca</taxon>
        <taxon>Gastropoda</taxon>
        <taxon>Caenogastropoda</taxon>
        <taxon>Littorinimorpha</taxon>
        <taxon>Littorinoidea</taxon>
        <taxon>Littorinidae</taxon>
        <taxon>Littorina</taxon>
    </lineage>
</organism>
<evidence type="ECO:0000259" key="6">
    <source>
        <dbReference type="Pfam" id="PF13622"/>
    </source>
</evidence>
<dbReference type="GO" id="GO:0009062">
    <property type="term" value="P:fatty acid catabolic process"/>
    <property type="evidence" value="ECO:0007669"/>
    <property type="project" value="TreeGrafter"/>
</dbReference>
<dbReference type="AlphaFoldDB" id="A0AAN9C0H4"/>
<dbReference type="GO" id="GO:0005782">
    <property type="term" value="C:peroxisomal matrix"/>
    <property type="evidence" value="ECO:0007669"/>
    <property type="project" value="TreeGrafter"/>
</dbReference>
<dbReference type="Gene3D" id="2.40.160.210">
    <property type="entry name" value="Acyl-CoA thioesterase, double hotdog domain"/>
    <property type="match status" value="1"/>
</dbReference>
<evidence type="ECO:0000256" key="4">
    <source>
        <dbReference type="ARBA" id="ARBA00023098"/>
    </source>
</evidence>
<dbReference type="InterPro" id="IPR049449">
    <property type="entry name" value="TesB_ACOT8-like_N"/>
</dbReference>
<evidence type="ECO:0000256" key="3">
    <source>
        <dbReference type="ARBA" id="ARBA00022801"/>
    </source>
</evidence>
<comment type="similarity">
    <text evidence="1">Belongs to the C/M/P thioester hydrolase family.</text>
</comment>
<evidence type="ECO:0000313" key="8">
    <source>
        <dbReference type="Proteomes" id="UP001374579"/>
    </source>
</evidence>
<dbReference type="PANTHER" id="PTHR11066">
    <property type="entry name" value="ACYL-COA THIOESTERASE"/>
    <property type="match status" value="1"/>
</dbReference>
<dbReference type="CDD" id="cd03445">
    <property type="entry name" value="Thioesterase_II_repeat2"/>
    <property type="match status" value="1"/>
</dbReference>
<dbReference type="Pfam" id="PF13622">
    <property type="entry name" value="4HBT_3"/>
    <property type="match status" value="1"/>
</dbReference>
<dbReference type="EMBL" id="JBAMIC010000001">
    <property type="protein sequence ID" value="KAK7115238.1"/>
    <property type="molecule type" value="Genomic_DNA"/>
</dbReference>
<proteinExistence type="inferred from homology"/>
<dbReference type="InterPro" id="IPR029069">
    <property type="entry name" value="HotDog_dom_sf"/>
</dbReference>